<gene>
    <name evidence="3" type="ORF">IV500_12300</name>
</gene>
<sequence length="236" mass="26421">MTLIERITMIFRSRANAAVDRYEDPQRSLDYAYRNQLEALQQVRRGIADVATSRHRLEIQANELHAAMGRLQQQAQRAVDLKQDELAHLALSRRADLAAQLAEITRARDGLYAQETKLTDGFGQLQIRLEGFRIRAETIRATYSAAEAQSRIGESLGGLNKELAEVSLTMARAEQHAAQMQARSAALDEMNRAGTLEDPTRPFSDPVARELDRISGEHQVDAELSLMKADRAARLV</sequence>
<dbReference type="Pfam" id="PF04012">
    <property type="entry name" value="PspA_IM30"/>
    <property type="match status" value="1"/>
</dbReference>
<dbReference type="PANTHER" id="PTHR31088">
    <property type="entry name" value="MEMBRANE-ASSOCIATED PROTEIN VIPP1, CHLOROPLASTIC"/>
    <property type="match status" value="1"/>
</dbReference>
<keyword evidence="4" id="KW-1185">Reference proteome</keyword>
<protein>
    <submittedName>
        <fullName evidence="3">PspA/IM30 family protein</fullName>
    </submittedName>
</protein>
<dbReference type="PANTHER" id="PTHR31088:SF6">
    <property type="entry name" value="PHAGE SHOCK PROTEIN A"/>
    <property type="match status" value="1"/>
</dbReference>
<dbReference type="EMBL" id="JADNYM010000014">
    <property type="protein sequence ID" value="MBG0740161.1"/>
    <property type="molecule type" value="Genomic_DNA"/>
</dbReference>
<dbReference type="AlphaFoldDB" id="A0A931CSM8"/>
<dbReference type="Proteomes" id="UP000655366">
    <property type="component" value="Unassembled WGS sequence"/>
</dbReference>
<feature type="coiled-coil region" evidence="2">
    <location>
        <begin position="163"/>
        <end position="190"/>
    </location>
</feature>
<dbReference type="InterPro" id="IPR007157">
    <property type="entry name" value="PspA_VIPP1"/>
</dbReference>
<evidence type="ECO:0000313" key="3">
    <source>
        <dbReference type="EMBL" id="MBG0740161.1"/>
    </source>
</evidence>
<dbReference type="RefSeq" id="WP_196397097.1">
    <property type="nucleotide sequence ID" value="NZ_JADNYM010000014.1"/>
</dbReference>
<proteinExistence type="inferred from homology"/>
<comment type="caution">
    <text evidence="3">The sequence shown here is derived from an EMBL/GenBank/DDBJ whole genome shotgun (WGS) entry which is preliminary data.</text>
</comment>
<accession>A0A931CSM8</accession>
<evidence type="ECO:0000256" key="1">
    <source>
        <dbReference type="ARBA" id="ARBA00043985"/>
    </source>
</evidence>
<reference evidence="3 4" key="1">
    <citation type="submission" date="2020-11" db="EMBL/GenBank/DDBJ databases">
        <title>Arthrobacter antarcticus sp. nov., isolated from Antarctic Soil.</title>
        <authorList>
            <person name="Li J."/>
        </authorList>
    </citation>
    <scope>NUCLEOTIDE SEQUENCE [LARGE SCALE GENOMIC DNA]</scope>
    <source>
        <strain evidence="3 4">Z1-20</strain>
    </source>
</reference>
<evidence type="ECO:0000256" key="2">
    <source>
        <dbReference type="SAM" id="Coils"/>
    </source>
</evidence>
<name>A0A931CSM8_9MICC</name>
<comment type="similarity">
    <text evidence="1">Belongs to the PspA/Vipp/IM30 family.</text>
</comment>
<organism evidence="3 4">
    <name type="scientific">Arthrobacter terrae</name>
    <dbReference type="NCBI Taxonomy" id="2935737"/>
    <lineage>
        <taxon>Bacteria</taxon>
        <taxon>Bacillati</taxon>
        <taxon>Actinomycetota</taxon>
        <taxon>Actinomycetes</taxon>
        <taxon>Micrococcales</taxon>
        <taxon>Micrococcaceae</taxon>
        <taxon>Arthrobacter</taxon>
    </lineage>
</organism>
<keyword evidence="2" id="KW-0175">Coiled coil</keyword>
<evidence type="ECO:0000313" key="4">
    <source>
        <dbReference type="Proteomes" id="UP000655366"/>
    </source>
</evidence>